<evidence type="ECO:0000256" key="2">
    <source>
        <dbReference type="ARBA" id="ARBA00023315"/>
    </source>
</evidence>
<dbReference type="InterPro" id="IPR050832">
    <property type="entry name" value="Bact_Acetyltransf"/>
</dbReference>
<protein>
    <submittedName>
        <fullName evidence="4">Acetyltransferase</fullName>
    </submittedName>
</protein>
<dbReference type="GO" id="GO:0016747">
    <property type="term" value="F:acyltransferase activity, transferring groups other than amino-acyl groups"/>
    <property type="evidence" value="ECO:0007669"/>
    <property type="project" value="InterPro"/>
</dbReference>
<gene>
    <name evidence="4" type="ORF">HYQ56_1683</name>
</gene>
<accession>A0AAW4DPS8</accession>
<comment type="caution">
    <text evidence="4">The sequence shown here is derived from an EMBL/GenBank/DDBJ whole genome shotgun (WGS) entry which is preliminary data.</text>
</comment>
<dbReference type="CDD" id="cd04301">
    <property type="entry name" value="NAT_SF"/>
    <property type="match status" value="1"/>
</dbReference>
<keyword evidence="2" id="KW-0012">Acyltransferase</keyword>
<organism evidence="4 5">
    <name type="scientific">Lactobacillus crispatus</name>
    <dbReference type="NCBI Taxonomy" id="47770"/>
    <lineage>
        <taxon>Bacteria</taxon>
        <taxon>Bacillati</taxon>
        <taxon>Bacillota</taxon>
        <taxon>Bacilli</taxon>
        <taxon>Lactobacillales</taxon>
        <taxon>Lactobacillaceae</taxon>
        <taxon>Lactobacillus</taxon>
    </lineage>
</organism>
<dbReference type="PROSITE" id="PS51186">
    <property type="entry name" value="GNAT"/>
    <property type="match status" value="1"/>
</dbReference>
<dbReference type="PANTHER" id="PTHR43877">
    <property type="entry name" value="AMINOALKYLPHOSPHONATE N-ACETYLTRANSFERASE-RELATED-RELATED"/>
    <property type="match status" value="1"/>
</dbReference>
<reference evidence="4" key="1">
    <citation type="submission" date="2020-07" db="EMBL/GenBank/DDBJ databases">
        <title>Comparative genomics analyses of Lactobacillus crispatus isolated from different ecological niches.</title>
        <authorList>
            <person name="Mancino W."/>
            <person name="Mancabelli L."/>
            <person name="Lugli G.A."/>
            <person name="Milani C."/>
            <person name="Viappiani A."/>
            <person name="Anzalone R."/>
            <person name="Longhi G."/>
            <person name="Ventura M."/>
            <person name="Turroni F."/>
        </authorList>
    </citation>
    <scope>NUCLEOTIDE SEQUENCE</scope>
    <source>
        <strain evidence="4">LB65</strain>
    </source>
</reference>
<dbReference type="Proteomes" id="UP001194414">
    <property type="component" value="Unassembled WGS sequence"/>
</dbReference>
<evidence type="ECO:0000313" key="5">
    <source>
        <dbReference type="Proteomes" id="UP001194414"/>
    </source>
</evidence>
<dbReference type="AlphaFoldDB" id="A0AAW4DPS8"/>
<dbReference type="Gene3D" id="3.40.630.30">
    <property type="match status" value="1"/>
</dbReference>
<sequence>MIIRRARKSDFPFVYPILKQIFDEMQMKSIESLPEDQFYSLMKLGFISEDYRYSYRRIWVAEDHGKVTGILDMYPYKDQKIIDVVLRHNYANAGLPISTVIFDDQEAWPHEWYIDALAVHPDHWGEHIASRLMDEAEQVALAHGYHIISLNVDKENPRAQALYKHKGYEIEKSMTIGDRTYDHMIKKI</sequence>
<keyword evidence="1" id="KW-0808">Transferase</keyword>
<name>A0AAW4DPS8_9LACO</name>
<evidence type="ECO:0000256" key="1">
    <source>
        <dbReference type="ARBA" id="ARBA00022679"/>
    </source>
</evidence>
<feature type="domain" description="N-acetyltransferase" evidence="3">
    <location>
        <begin position="1"/>
        <end position="188"/>
    </location>
</feature>
<proteinExistence type="predicted"/>
<dbReference type="Pfam" id="PF00583">
    <property type="entry name" value="Acetyltransf_1"/>
    <property type="match status" value="1"/>
</dbReference>
<evidence type="ECO:0000259" key="3">
    <source>
        <dbReference type="PROSITE" id="PS51186"/>
    </source>
</evidence>
<dbReference type="EMBL" id="JACCPP010000026">
    <property type="protein sequence ID" value="MBI1708695.1"/>
    <property type="molecule type" value="Genomic_DNA"/>
</dbReference>
<dbReference type="SUPFAM" id="SSF55729">
    <property type="entry name" value="Acyl-CoA N-acyltransferases (Nat)"/>
    <property type="match status" value="1"/>
</dbReference>
<dbReference type="InterPro" id="IPR016181">
    <property type="entry name" value="Acyl_CoA_acyltransferase"/>
</dbReference>
<evidence type="ECO:0000313" key="4">
    <source>
        <dbReference type="EMBL" id="MBI1708695.1"/>
    </source>
</evidence>
<dbReference type="InterPro" id="IPR000182">
    <property type="entry name" value="GNAT_dom"/>
</dbReference>